<proteinExistence type="predicted"/>
<organism evidence="2 3">
    <name type="scientific">Nitrosomonas supralitoralis</name>
    <dbReference type="NCBI Taxonomy" id="2116706"/>
    <lineage>
        <taxon>Bacteria</taxon>
        <taxon>Pseudomonadati</taxon>
        <taxon>Pseudomonadota</taxon>
        <taxon>Betaproteobacteria</taxon>
        <taxon>Nitrosomonadales</taxon>
        <taxon>Nitrosomonadaceae</taxon>
        <taxon>Nitrosomonas</taxon>
    </lineage>
</organism>
<dbReference type="Pfam" id="PF13579">
    <property type="entry name" value="Glyco_trans_4_4"/>
    <property type="match status" value="1"/>
</dbReference>
<dbReference type="OrthoDB" id="9775208at2"/>
<dbReference type="PANTHER" id="PTHR12526:SF638">
    <property type="entry name" value="SPORE COAT PROTEIN SA"/>
    <property type="match status" value="1"/>
</dbReference>
<dbReference type="Proteomes" id="UP000241912">
    <property type="component" value="Unassembled WGS sequence"/>
</dbReference>
<reference evidence="2 3" key="1">
    <citation type="submission" date="2018-03" db="EMBL/GenBank/DDBJ databases">
        <title>Draft genome of Nitrosomonas supralitoralis APG5.</title>
        <authorList>
            <person name="Urakawa H."/>
            <person name="Lopez J.V."/>
        </authorList>
    </citation>
    <scope>NUCLEOTIDE SEQUENCE [LARGE SCALE GENOMIC DNA]</scope>
    <source>
        <strain evidence="2 3">APG5</strain>
    </source>
</reference>
<sequence>MVKRRKVLIALNSAWNLVNFRAGLIRALVAEGYEVVAVAPNDAYASCLAELGCRFVALPMDNKGTHPGRDLLLFFRFLNLLRCERPDVFLGYTIKPNVYGSLAAHVLGIQVVNNIAGLGTVFIRNNWLTRLARLLYMTAFSRSHHVFFQNNEDLQMFVEQGLVPADKVSRLPGSGVDLGIFHYVPMPSLENRSFCFLLVARLLWDKGVGEYVEAARMVRRQYPTTTFQLLGFLDVKNQTAVSSAQMDDWVDEGVVEYLGVADDVKPYLAAADCVVLPSYREGVPRSLLEAAAIGRPIVTTDAIGCRDAVDDGVNGLLCCVRNASDLAEKMRSIVDMSPSERELMGIAGRKKMELEFDEKIVIDRYLCIIGDIVSNGVSI</sequence>
<evidence type="ECO:0000313" key="2">
    <source>
        <dbReference type="EMBL" id="PSJ17975.1"/>
    </source>
</evidence>
<dbReference type="AlphaFoldDB" id="A0A2P7NX17"/>
<feature type="domain" description="Glycosyltransferase subfamily 4-like N-terminal" evidence="1">
    <location>
        <begin position="23"/>
        <end position="172"/>
    </location>
</feature>
<dbReference type="CDD" id="cd03808">
    <property type="entry name" value="GT4_CapM-like"/>
    <property type="match status" value="1"/>
</dbReference>
<name>A0A2P7NX17_9PROT</name>
<dbReference type="EMBL" id="PXXU01000011">
    <property type="protein sequence ID" value="PSJ17975.1"/>
    <property type="molecule type" value="Genomic_DNA"/>
</dbReference>
<keyword evidence="2" id="KW-0808">Transferase</keyword>
<dbReference type="InterPro" id="IPR028098">
    <property type="entry name" value="Glyco_trans_4-like_N"/>
</dbReference>
<dbReference type="RefSeq" id="WP_106706289.1">
    <property type="nucleotide sequence ID" value="NZ_PXXU01000011.1"/>
</dbReference>
<dbReference type="SUPFAM" id="SSF53756">
    <property type="entry name" value="UDP-Glycosyltransferase/glycogen phosphorylase"/>
    <property type="match status" value="1"/>
</dbReference>
<dbReference type="Gene3D" id="3.40.50.2000">
    <property type="entry name" value="Glycogen Phosphorylase B"/>
    <property type="match status" value="2"/>
</dbReference>
<evidence type="ECO:0000313" key="3">
    <source>
        <dbReference type="Proteomes" id="UP000241912"/>
    </source>
</evidence>
<evidence type="ECO:0000259" key="1">
    <source>
        <dbReference type="Pfam" id="PF13579"/>
    </source>
</evidence>
<dbReference type="PANTHER" id="PTHR12526">
    <property type="entry name" value="GLYCOSYLTRANSFERASE"/>
    <property type="match status" value="1"/>
</dbReference>
<accession>A0A2P7NX17</accession>
<protein>
    <submittedName>
        <fullName evidence="2">Glycosyltransferase family 1 protein</fullName>
    </submittedName>
</protein>
<keyword evidence="3" id="KW-1185">Reference proteome</keyword>
<gene>
    <name evidence="2" type="ORF">C7H79_05505</name>
</gene>
<dbReference type="Pfam" id="PF13692">
    <property type="entry name" value="Glyco_trans_1_4"/>
    <property type="match status" value="1"/>
</dbReference>
<dbReference type="GO" id="GO:0016757">
    <property type="term" value="F:glycosyltransferase activity"/>
    <property type="evidence" value="ECO:0007669"/>
    <property type="project" value="TreeGrafter"/>
</dbReference>
<comment type="caution">
    <text evidence="2">The sequence shown here is derived from an EMBL/GenBank/DDBJ whole genome shotgun (WGS) entry which is preliminary data.</text>
</comment>